<evidence type="ECO:0000256" key="1">
    <source>
        <dbReference type="SAM" id="Phobius"/>
    </source>
</evidence>
<feature type="transmembrane region" description="Helical" evidence="1">
    <location>
        <begin position="89"/>
        <end position="108"/>
    </location>
</feature>
<evidence type="ECO:0000313" key="3">
    <source>
        <dbReference type="Proteomes" id="UP000198863"/>
    </source>
</evidence>
<keyword evidence="3" id="KW-1185">Reference proteome</keyword>
<keyword evidence="1" id="KW-1133">Transmembrane helix</keyword>
<sequence length="168" mass="17238">MQEDEPMPVTAVALIAAAALHALTCLLLTTSLPQYVPVVFDASLEPAVAGTRMLATTLALGYGVVVAAATAVVAARTRVAVRADRLRHLGAVTVLFLTFEVAAVYGPLGGAEAASWTGADAASYPSASIAVEGFQASGGQLPTAALVVAAVYLAYLVTWAVVVRRTRR</sequence>
<protein>
    <submittedName>
        <fullName evidence="2">Uncharacterized protein</fullName>
    </submittedName>
</protein>
<dbReference type="OrthoDB" id="10003539at2"/>
<keyword evidence="1" id="KW-0472">Membrane</keyword>
<evidence type="ECO:0000313" key="2">
    <source>
        <dbReference type="EMBL" id="SDF53717.1"/>
    </source>
</evidence>
<gene>
    <name evidence="2" type="ORF">SAMN05660324_0414</name>
</gene>
<feature type="transmembrane region" description="Helical" evidence="1">
    <location>
        <begin position="57"/>
        <end position="77"/>
    </location>
</feature>
<dbReference type="AlphaFoldDB" id="A0A1G7LW24"/>
<name>A0A1G7LW24_9ACTN</name>
<accession>A0A1G7LW24</accession>
<feature type="transmembrane region" description="Helical" evidence="1">
    <location>
        <begin position="144"/>
        <end position="163"/>
    </location>
</feature>
<proteinExistence type="predicted"/>
<reference evidence="3" key="1">
    <citation type="submission" date="2016-10" db="EMBL/GenBank/DDBJ databases">
        <authorList>
            <person name="Varghese N."/>
            <person name="Submissions S."/>
        </authorList>
    </citation>
    <scope>NUCLEOTIDE SEQUENCE [LARGE SCALE GENOMIC DNA]</scope>
    <source>
        <strain evidence="3">DSM 44526</strain>
    </source>
</reference>
<dbReference type="EMBL" id="FNCF01000001">
    <property type="protein sequence ID" value="SDF53717.1"/>
    <property type="molecule type" value="Genomic_DNA"/>
</dbReference>
<keyword evidence="1" id="KW-0812">Transmembrane</keyword>
<dbReference type="RefSeq" id="WP_091057433.1">
    <property type="nucleotide sequence ID" value="NZ_FNCF01000001.1"/>
</dbReference>
<organism evidence="2 3">
    <name type="scientific">Klenkia brasiliensis</name>
    <dbReference type="NCBI Taxonomy" id="333142"/>
    <lineage>
        <taxon>Bacteria</taxon>
        <taxon>Bacillati</taxon>
        <taxon>Actinomycetota</taxon>
        <taxon>Actinomycetes</taxon>
        <taxon>Geodermatophilales</taxon>
        <taxon>Geodermatophilaceae</taxon>
        <taxon>Klenkia</taxon>
    </lineage>
</organism>
<dbReference type="Proteomes" id="UP000198863">
    <property type="component" value="Unassembled WGS sequence"/>
</dbReference>